<gene>
    <name evidence="3" type="ORF">K8U80_03945</name>
</gene>
<proteinExistence type="predicted"/>
<sequence length="443" mass="51738">MRLFEREDYLEKIRGFYHDDGVIKVLTGVRRCGKSCLMQTIAEELRATGVREDHIIYLDLDRYGFRSVKTPGQLEALIEPALKIDGMKYLFIDEVQNVEGFEEVVNEFRAEGGFSIFITGSNSYLLSGELATKLTGRYVEFEVQTLSFKEYREMKRFLGQEVDPNPVAELDRYILEGGFPKALDYPRMADKRAYVRSVIKEIFEKDIRRRVKVKNVSVFNQVRDYVINNFGATTSLTNILSDLDRQGVRVKRETLNRYLQILENAEIISKCARFDMKSRKSLKGEQKYYLADLSFYFALNTDNRINYGPVLENIVYSYARSLGYEVSVGRIGKLECDFVMRSPEMEYAYVQVAMTIMNDRKTEDREYRPFEQIRDNWPKFVITRSDPLQRRGGIVHENVTELVGEGRRSGWRRWVSRRRRTTRKLPLPASPYSYPRQPLRGAA</sequence>
<keyword evidence="3" id="KW-0547">Nucleotide-binding</keyword>
<evidence type="ECO:0000259" key="1">
    <source>
        <dbReference type="Pfam" id="PF13173"/>
    </source>
</evidence>
<accession>A0A921IPF3</accession>
<dbReference type="SUPFAM" id="SSF52540">
    <property type="entry name" value="P-loop containing nucleoside triphosphate hydrolases"/>
    <property type="match status" value="1"/>
</dbReference>
<dbReference type="Gene3D" id="3.40.50.300">
    <property type="entry name" value="P-loop containing nucleotide triphosphate hydrolases"/>
    <property type="match status" value="1"/>
</dbReference>
<dbReference type="Pfam" id="PF13173">
    <property type="entry name" value="AAA_14"/>
    <property type="match status" value="1"/>
</dbReference>
<dbReference type="Pfam" id="PF13635">
    <property type="entry name" value="DUF4143"/>
    <property type="match status" value="1"/>
</dbReference>
<evidence type="ECO:0000259" key="2">
    <source>
        <dbReference type="Pfam" id="PF13635"/>
    </source>
</evidence>
<dbReference type="AlphaFoldDB" id="A0A921IPF3"/>
<comment type="caution">
    <text evidence="3">The sequence shown here is derived from an EMBL/GenBank/DDBJ whole genome shotgun (WGS) entry which is preliminary data.</text>
</comment>
<organism evidence="3 4">
    <name type="scientific">Collinsella ihumii</name>
    <dbReference type="NCBI Taxonomy" id="1720204"/>
    <lineage>
        <taxon>Bacteria</taxon>
        <taxon>Bacillati</taxon>
        <taxon>Actinomycetota</taxon>
        <taxon>Coriobacteriia</taxon>
        <taxon>Coriobacteriales</taxon>
        <taxon>Coriobacteriaceae</taxon>
        <taxon>Collinsella</taxon>
    </lineage>
</organism>
<feature type="domain" description="AAA" evidence="1">
    <location>
        <begin position="23"/>
        <end position="151"/>
    </location>
</feature>
<dbReference type="GO" id="GO:0005524">
    <property type="term" value="F:ATP binding"/>
    <property type="evidence" value="ECO:0007669"/>
    <property type="project" value="UniProtKB-KW"/>
</dbReference>
<dbReference type="PANTHER" id="PTHR33295:SF18">
    <property type="entry name" value="AAA+ ATPASE DOMAIN-CONTAINING PROTEIN"/>
    <property type="match status" value="1"/>
</dbReference>
<evidence type="ECO:0000313" key="4">
    <source>
        <dbReference type="Proteomes" id="UP000746751"/>
    </source>
</evidence>
<keyword evidence="3" id="KW-0067">ATP-binding</keyword>
<dbReference type="EMBL" id="DYVF01000029">
    <property type="protein sequence ID" value="HJG30531.1"/>
    <property type="molecule type" value="Genomic_DNA"/>
</dbReference>
<name>A0A921IPF3_9ACTN</name>
<dbReference type="InterPro" id="IPR025420">
    <property type="entry name" value="DUF4143"/>
</dbReference>
<dbReference type="PANTHER" id="PTHR33295">
    <property type="entry name" value="ATPASE"/>
    <property type="match status" value="1"/>
</dbReference>
<dbReference type="InterPro" id="IPR027417">
    <property type="entry name" value="P-loop_NTPase"/>
</dbReference>
<reference evidence="3" key="1">
    <citation type="journal article" date="2021" name="PeerJ">
        <title>Extensive microbial diversity within the chicken gut microbiome revealed by metagenomics and culture.</title>
        <authorList>
            <person name="Gilroy R."/>
            <person name="Ravi A."/>
            <person name="Getino M."/>
            <person name="Pursley I."/>
            <person name="Horton D.L."/>
            <person name="Alikhan N.F."/>
            <person name="Baker D."/>
            <person name="Gharbi K."/>
            <person name="Hall N."/>
            <person name="Watson M."/>
            <person name="Adriaenssens E.M."/>
            <person name="Foster-Nyarko E."/>
            <person name="Jarju S."/>
            <person name="Secka A."/>
            <person name="Antonio M."/>
            <person name="Oren A."/>
            <person name="Chaudhuri R.R."/>
            <person name="La Ragione R."/>
            <person name="Hildebrand F."/>
            <person name="Pallen M.J."/>
        </authorList>
    </citation>
    <scope>NUCLEOTIDE SEQUENCE</scope>
    <source>
        <strain evidence="3">ChiGjej2B2-7701</strain>
    </source>
</reference>
<dbReference type="Proteomes" id="UP000746751">
    <property type="component" value="Unassembled WGS sequence"/>
</dbReference>
<reference evidence="3" key="2">
    <citation type="submission" date="2021-09" db="EMBL/GenBank/DDBJ databases">
        <authorList>
            <person name="Gilroy R."/>
        </authorList>
    </citation>
    <scope>NUCLEOTIDE SEQUENCE</scope>
    <source>
        <strain evidence="3">ChiGjej2B2-7701</strain>
    </source>
</reference>
<protein>
    <submittedName>
        <fullName evidence="3">ATP-binding protein</fullName>
    </submittedName>
</protein>
<dbReference type="InterPro" id="IPR041682">
    <property type="entry name" value="AAA_14"/>
</dbReference>
<evidence type="ECO:0000313" key="3">
    <source>
        <dbReference type="EMBL" id="HJG30531.1"/>
    </source>
</evidence>
<feature type="domain" description="DUF4143" evidence="2">
    <location>
        <begin position="204"/>
        <end position="352"/>
    </location>
</feature>